<dbReference type="PANTHER" id="PTHR11863">
    <property type="entry name" value="STEROL DESATURASE"/>
    <property type="match status" value="1"/>
</dbReference>
<dbReference type="OrthoDB" id="9770329at2"/>
<feature type="transmembrane region" description="Helical" evidence="5">
    <location>
        <begin position="125"/>
        <end position="146"/>
    </location>
</feature>
<dbReference type="GO" id="GO:0008610">
    <property type="term" value="P:lipid biosynthetic process"/>
    <property type="evidence" value="ECO:0007669"/>
    <property type="project" value="InterPro"/>
</dbReference>
<feature type="domain" description="Fatty acid hydroxylase" evidence="6">
    <location>
        <begin position="134"/>
        <end position="265"/>
    </location>
</feature>
<gene>
    <name evidence="7" type="ORF">H663_018765</name>
</gene>
<keyword evidence="4 5" id="KW-0472">Membrane</keyword>
<comment type="caution">
    <text evidence="7">The sequence shown here is derived from an EMBL/GenBank/DDBJ whole genome shotgun (WGS) entry which is preliminary data.</text>
</comment>
<keyword evidence="2 5" id="KW-0812">Transmembrane</keyword>
<dbReference type="InterPro" id="IPR006694">
    <property type="entry name" value="Fatty_acid_hydroxylase"/>
</dbReference>
<feature type="transmembrane region" description="Helical" evidence="5">
    <location>
        <begin position="21"/>
        <end position="41"/>
    </location>
</feature>
<feature type="transmembrane region" description="Helical" evidence="5">
    <location>
        <begin position="89"/>
        <end position="113"/>
    </location>
</feature>
<keyword evidence="8" id="KW-1185">Reference proteome</keyword>
<dbReference type="GO" id="GO:0016020">
    <property type="term" value="C:membrane"/>
    <property type="evidence" value="ECO:0007669"/>
    <property type="project" value="UniProtKB-SubCell"/>
</dbReference>
<dbReference type="GO" id="GO:0005506">
    <property type="term" value="F:iron ion binding"/>
    <property type="evidence" value="ECO:0007669"/>
    <property type="project" value="InterPro"/>
</dbReference>
<evidence type="ECO:0000256" key="1">
    <source>
        <dbReference type="ARBA" id="ARBA00004370"/>
    </source>
</evidence>
<accession>A0A2T7U8Z4</accession>
<evidence type="ECO:0000256" key="4">
    <source>
        <dbReference type="ARBA" id="ARBA00023136"/>
    </source>
</evidence>
<protein>
    <recommendedName>
        <fullName evidence="6">Fatty acid hydroxylase domain-containing protein</fullName>
    </recommendedName>
</protein>
<evidence type="ECO:0000256" key="5">
    <source>
        <dbReference type="SAM" id="Phobius"/>
    </source>
</evidence>
<proteinExistence type="predicted"/>
<evidence type="ECO:0000313" key="8">
    <source>
        <dbReference type="Proteomes" id="UP000037507"/>
    </source>
</evidence>
<dbReference type="GO" id="GO:0016491">
    <property type="term" value="F:oxidoreductase activity"/>
    <property type="evidence" value="ECO:0007669"/>
    <property type="project" value="InterPro"/>
</dbReference>
<dbReference type="Proteomes" id="UP000037507">
    <property type="component" value="Unassembled WGS sequence"/>
</dbReference>
<dbReference type="InterPro" id="IPR050307">
    <property type="entry name" value="Sterol_Desaturase_Related"/>
</dbReference>
<dbReference type="Pfam" id="PF04116">
    <property type="entry name" value="FA_hydroxylase"/>
    <property type="match status" value="1"/>
</dbReference>
<name>A0A2T7U8Z4_9BURK</name>
<organism evidence="7 8">
    <name type="scientific">Limnohabitans planktonicus II-D5</name>
    <dbReference type="NCBI Taxonomy" id="1293045"/>
    <lineage>
        <taxon>Bacteria</taxon>
        <taxon>Pseudomonadati</taxon>
        <taxon>Pseudomonadota</taxon>
        <taxon>Betaproteobacteria</taxon>
        <taxon>Burkholderiales</taxon>
        <taxon>Comamonadaceae</taxon>
        <taxon>Limnohabitans</taxon>
    </lineage>
</organism>
<evidence type="ECO:0000313" key="7">
    <source>
        <dbReference type="EMBL" id="PVE41156.1"/>
    </source>
</evidence>
<evidence type="ECO:0000256" key="3">
    <source>
        <dbReference type="ARBA" id="ARBA00022989"/>
    </source>
</evidence>
<comment type="subcellular location">
    <subcellularLocation>
        <location evidence="1">Membrane</location>
    </subcellularLocation>
</comment>
<feature type="transmembrane region" description="Helical" evidence="5">
    <location>
        <begin position="47"/>
        <end position="68"/>
    </location>
</feature>
<reference evidence="7" key="1">
    <citation type="submission" date="2017-04" db="EMBL/GenBank/DDBJ databases">
        <title>Unexpected and diverse lifestyles within the genus Limnohabitans.</title>
        <authorList>
            <person name="Kasalicky V."/>
            <person name="Mehrshad M."/>
            <person name="Andrei S.-A."/>
            <person name="Salcher M."/>
            <person name="Kratochvilova H."/>
            <person name="Simek K."/>
            <person name="Ghai R."/>
        </authorList>
    </citation>
    <scope>NUCLEOTIDE SEQUENCE [LARGE SCALE GENOMIC DNA]</scope>
    <source>
        <strain evidence="7">II-D5</strain>
    </source>
</reference>
<dbReference type="EMBL" id="LFYT02000038">
    <property type="protein sequence ID" value="PVE41156.1"/>
    <property type="molecule type" value="Genomic_DNA"/>
</dbReference>
<dbReference type="AlphaFoldDB" id="A0A2T7U8Z4"/>
<keyword evidence="3 5" id="KW-1133">Transmembrane helix</keyword>
<evidence type="ECO:0000256" key="2">
    <source>
        <dbReference type="ARBA" id="ARBA00022692"/>
    </source>
</evidence>
<sequence>MNYESPNTSSRRTHKVEVNTLFLGRWNLAHLLGLILFFPLGTWMLAMWSPTTTTAIWLVTCLFGFAMAEKFWPYRIDWRPARKDMGTDGLLLLAAALVDGLLKHGALWLAQWAASEGHSPGWASAWPLVLAVPAAIVLGELGPYVLHRWAHTHPLGWRWHHLHHGPVQVNVSNSVRVHPVNLAWNVASRGLIWWALGFTPETLTWATMFMLLQSVAVHANVRGHIGLLAWVIGSAEAHRWHHSTQADEALNFGTSVPLWDQLLGTWRWPSHSGPKAVGLHDS</sequence>
<evidence type="ECO:0000259" key="6">
    <source>
        <dbReference type="Pfam" id="PF04116"/>
    </source>
</evidence>